<dbReference type="InterPro" id="IPR036961">
    <property type="entry name" value="Kinesin_motor_dom_sf"/>
</dbReference>
<protein>
    <recommendedName>
        <fullName evidence="17">plus-end-directed kinesin ATPase</fullName>
        <ecNumber evidence="17">5.6.1.3</ecNumber>
    </recommendedName>
</protein>
<dbReference type="Pfam" id="PF00225">
    <property type="entry name" value="Kinesin"/>
    <property type="match status" value="1"/>
</dbReference>
<comment type="subcellular location">
    <subcellularLocation>
        <location evidence="1">Cytoplasm</location>
        <location evidence="1">Cytoskeleton</location>
    </subcellularLocation>
    <subcellularLocation>
        <location evidence="2">Cytoplasmic vesicle</location>
        <location evidence="2">Secretory vesicle membrane</location>
    </subcellularLocation>
    <subcellularLocation>
        <location evidence="15">Synapse</location>
    </subcellularLocation>
</comment>
<dbReference type="InterPro" id="IPR049779">
    <property type="entry name" value="FHA_KIF1A"/>
</dbReference>
<feature type="non-terminal residue" evidence="24">
    <location>
        <position position="1"/>
    </location>
</feature>
<keyword evidence="8" id="KW-0770">Synapse</keyword>
<keyword evidence="12" id="KW-0206">Cytoskeleton</keyword>
<feature type="region of interest" description="Disordered" evidence="20">
    <location>
        <begin position="912"/>
        <end position="946"/>
    </location>
</feature>
<evidence type="ECO:0000256" key="2">
    <source>
        <dbReference type="ARBA" id="ARBA00004250"/>
    </source>
</evidence>
<evidence type="ECO:0000256" key="15">
    <source>
        <dbReference type="ARBA" id="ARBA00034103"/>
    </source>
</evidence>
<keyword evidence="3" id="KW-0963">Cytoplasm</keyword>
<dbReference type="GO" id="GO:0030658">
    <property type="term" value="C:transport vesicle membrane"/>
    <property type="evidence" value="ECO:0007669"/>
    <property type="project" value="UniProtKB-SubCell"/>
</dbReference>
<dbReference type="OrthoDB" id="3176171at2759"/>
<dbReference type="Pfam" id="PF16183">
    <property type="entry name" value="Kinesin_assoc"/>
    <property type="match status" value="1"/>
</dbReference>
<keyword evidence="6 18" id="KW-0547">Nucleotide-binding</keyword>
<dbReference type="InterPro" id="IPR001752">
    <property type="entry name" value="Kinesin_motor_dom"/>
</dbReference>
<evidence type="ECO:0000256" key="17">
    <source>
        <dbReference type="ARBA" id="ARBA00066390"/>
    </source>
</evidence>
<dbReference type="InterPro" id="IPR008984">
    <property type="entry name" value="SMAD_FHA_dom_sf"/>
</dbReference>
<feature type="coiled-coil region" evidence="19">
    <location>
        <begin position="467"/>
        <end position="494"/>
    </location>
</feature>
<evidence type="ECO:0000256" key="10">
    <source>
        <dbReference type="ARBA" id="ARBA00023136"/>
    </source>
</evidence>
<dbReference type="GO" id="GO:0010970">
    <property type="term" value="P:transport along microtubule"/>
    <property type="evidence" value="ECO:0007669"/>
    <property type="project" value="UniProtKB-ARBA"/>
</dbReference>
<feature type="domain" description="PH" evidence="21">
    <location>
        <begin position="1727"/>
        <end position="1826"/>
    </location>
</feature>
<dbReference type="GO" id="GO:0008574">
    <property type="term" value="F:plus-end-directed microtubule motor activity"/>
    <property type="evidence" value="ECO:0007669"/>
    <property type="project" value="UniProtKB-EC"/>
</dbReference>
<evidence type="ECO:0000256" key="14">
    <source>
        <dbReference type="ARBA" id="ARBA00023329"/>
    </source>
</evidence>
<dbReference type="GO" id="GO:0045202">
    <property type="term" value="C:synapse"/>
    <property type="evidence" value="ECO:0007669"/>
    <property type="project" value="UniProtKB-SubCell"/>
</dbReference>
<evidence type="ECO:0000259" key="23">
    <source>
        <dbReference type="PROSITE" id="PS50067"/>
    </source>
</evidence>
<evidence type="ECO:0000259" key="21">
    <source>
        <dbReference type="PROSITE" id="PS50003"/>
    </source>
</evidence>
<dbReference type="InterPro" id="IPR049780">
    <property type="entry name" value="PH_KIFIA_KIFIB"/>
</dbReference>
<dbReference type="Pfam" id="PF12473">
    <property type="entry name" value="DUF3694"/>
    <property type="match status" value="1"/>
</dbReference>
<comment type="catalytic activity">
    <reaction evidence="16">
        <text>ATP + H2O + a kinesin associated with a microtubule at position (n) = ADP + phosphate a kinesin associated with a microtubule at position (n+1, toward the plus end).</text>
        <dbReference type="EC" id="5.6.1.3"/>
    </reaction>
</comment>
<dbReference type="SUPFAM" id="SSF49879">
    <property type="entry name" value="SMAD/FHA domain"/>
    <property type="match status" value="1"/>
</dbReference>
<organism evidence="24 25">
    <name type="scientific">Thinocorus orbignyianus</name>
    <dbReference type="NCBI Taxonomy" id="161742"/>
    <lineage>
        <taxon>Eukaryota</taxon>
        <taxon>Metazoa</taxon>
        <taxon>Chordata</taxon>
        <taxon>Craniata</taxon>
        <taxon>Vertebrata</taxon>
        <taxon>Euteleostomi</taxon>
        <taxon>Archelosauria</taxon>
        <taxon>Archosauria</taxon>
        <taxon>Dinosauria</taxon>
        <taxon>Saurischia</taxon>
        <taxon>Theropoda</taxon>
        <taxon>Coelurosauria</taxon>
        <taxon>Aves</taxon>
        <taxon>Neognathae</taxon>
        <taxon>Neoaves</taxon>
        <taxon>Aequornithes</taxon>
        <taxon>Ciconiiformes</taxon>
        <taxon>Thinocoridae</taxon>
        <taxon>Thinocorus</taxon>
    </lineage>
</organism>
<dbReference type="InterPro" id="IPR027417">
    <property type="entry name" value="P-loop_NTPase"/>
</dbReference>
<keyword evidence="11 18" id="KW-0505">Motor protein</keyword>
<dbReference type="FunFam" id="2.30.29.30:FF:000023">
    <property type="entry name" value="Kinesin family member 1B"/>
    <property type="match status" value="1"/>
</dbReference>
<evidence type="ECO:0000256" key="8">
    <source>
        <dbReference type="ARBA" id="ARBA00023018"/>
    </source>
</evidence>
<dbReference type="InterPro" id="IPR001849">
    <property type="entry name" value="PH_domain"/>
</dbReference>
<dbReference type="FunFam" id="2.60.200.20:FF:000001">
    <property type="entry name" value="Kinesin family member 1B"/>
    <property type="match status" value="1"/>
</dbReference>
<dbReference type="PANTHER" id="PTHR47117">
    <property type="entry name" value="STAR-RELATED LIPID TRANSFER PROTEIN 9"/>
    <property type="match status" value="1"/>
</dbReference>
<evidence type="ECO:0000256" key="9">
    <source>
        <dbReference type="ARBA" id="ARBA00023054"/>
    </source>
</evidence>
<dbReference type="FunFam" id="3.40.850.10:FF:000004">
    <property type="entry name" value="Kinesin-like protein isoform 2"/>
    <property type="match status" value="1"/>
</dbReference>
<dbReference type="SMART" id="SM00129">
    <property type="entry name" value="KISc"/>
    <property type="match status" value="1"/>
</dbReference>
<dbReference type="InterPro" id="IPR022164">
    <property type="entry name" value="Kinesin-like"/>
</dbReference>
<evidence type="ECO:0000256" key="16">
    <source>
        <dbReference type="ARBA" id="ARBA00050273"/>
    </source>
</evidence>
<keyword evidence="25" id="KW-1185">Reference proteome</keyword>
<dbReference type="GO" id="GO:0008017">
    <property type="term" value="F:microtubule binding"/>
    <property type="evidence" value="ECO:0007669"/>
    <property type="project" value="InterPro"/>
</dbReference>
<accession>A0A7L1XWS7</accession>
<keyword evidence="10" id="KW-0472">Membrane</keyword>
<comment type="similarity">
    <text evidence="18">Belongs to the TRAFAC class myosin-kinesin ATPase superfamily. Kinesin family.</text>
</comment>
<dbReference type="SUPFAM" id="SSF52540">
    <property type="entry name" value="P-loop containing nucleoside triphosphate hydrolases"/>
    <property type="match status" value="1"/>
</dbReference>
<dbReference type="PANTHER" id="PTHR47117:SF2">
    <property type="entry name" value="KINESIN-LIKE PROTEIN KIF1A ISOFORM X1"/>
    <property type="match status" value="1"/>
</dbReference>
<feature type="compositionally biased region" description="Acidic residues" evidence="20">
    <location>
        <begin position="937"/>
        <end position="946"/>
    </location>
</feature>
<feature type="region of interest" description="Disordered" evidence="20">
    <location>
        <begin position="1676"/>
        <end position="1711"/>
    </location>
</feature>
<evidence type="ECO:0000256" key="12">
    <source>
        <dbReference type="ARBA" id="ARBA00023212"/>
    </source>
</evidence>
<evidence type="ECO:0000256" key="13">
    <source>
        <dbReference type="ARBA" id="ARBA00023235"/>
    </source>
</evidence>
<dbReference type="Pfam" id="PF00498">
    <property type="entry name" value="FHA"/>
    <property type="match status" value="1"/>
</dbReference>
<evidence type="ECO:0000256" key="5">
    <source>
        <dbReference type="ARBA" id="ARBA00022701"/>
    </source>
</evidence>
<gene>
    <name evidence="24" type="primary">Kif1b_1</name>
    <name evidence="24" type="ORF">THIORB_R00419</name>
</gene>
<evidence type="ECO:0000259" key="22">
    <source>
        <dbReference type="PROSITE" id="PS50006"/>
    </source>
</evidence>
<dbReference type="GO" id="GO:0005874">
    <property type="term" value="C:microtubule"/>
    <property type="evidence" value="ECO:0007669"/>
    <property type="project" value="UniProtKB-KW"/>
</dbReference>
<evidence type="ECO:0000256" key="7">
    <source>
        <dbReference type="ARBA" id="ARBA00022840"/>
    </source>
</evidence>
<dbReference type="Pfam" id="PF00169">
    <property type="entry name" value="PH"/>
    <property type="match status" value="1"/>
</dbReference>
<evidence type="ECO:0000256" key="20">
    <source>
        <dbReference type="SAM" id="MobiDB-lite"/>
    </source>
</evidence>
<dbReference type="Gene3D" id="3.40.850.10">
    <property type="entry name" value="Kinesin motor domain"/>
    <property type="match status" value="1"/>
</dbReference>
<feature type="compositionally biased region" description="Polar residues" evidence="20">
    <location>
        <begin position="914"/>
        <end position="923"/>
    </location>
</feature>
<dbReference type="Gene3D" id="6.10.250.2520">
    <property type="match status" value="1"/>
</dbReference>
<dbReference type="CDD" id="cd01365">
    <property type="entry name" value="KISc_KIF1A_KIF1B"/>
    <property type="match status" value="1"/>
</dbReference>
<dbReference type="PRINTS" id="PR00380">
    <property type="entry name" value="KINESINHEAVY"/>
</dbReference>
<dbReference type="SMART" id="SM00240">
    <property type="entry name" value="FHA"/>
    <property type="match status" value="1"/>
</dbReference>
<dbReference type="EC" id="5.6.1.3" evidence="17"/>
<dbReference type="InterPro" id="IPR032405">
    <property type="entry name" value="Kinesin_assoc"/>
</dbReference>
<evidence type="ECO:0000313" key="24">
    <source>
        <dbReference type="EMBL" id="NXP13439.1"/>
    </source>
</evidence>
<keyword evidence="14" id="KW-0968">Cytoplasmic vesicle</keyword>
<feature type="non-terminal residue" evidence="24">
    <location>
        <position position="1830"/>
    </location>
</feature>
<dbReference type="InterPro" id="IPR019821">
    <property type="entry name" value="Kinesin_motor_CS"/>
</dbReference>
<dbReference type="SMART" id="SM00233">
    <property type="entry name" value="PH"/>
    <property type="match status" value="1"/>
</dbReference>
<evidence type="ECO:0000313" key="25">
    <source>
        <dbReference type="Proteomes" id="UP000565698"/>
    </source>
</evidence>
<dbReference type="CDD" id="cd22726">
    <property type="entry name" value="FHA_KIF1A"/>
    <property type="match status" value="1"/>
</dbReference>
<keyword evidence="9 19" id="KW-0175">Coiled coil</keyword>
<evidence type="ECO:0000256" key="11">
    <source>
        <dbReference type="ARBA" id="ARBA00023175"/>
    </source>
</evidence>
<keyword evidence="4" id="KW-0597">Phosphoprotein</keyword>
<comment type="caution">
    <text evidence="24">The sequence shown here is derived from an EMBL/GenBank/DDBJ whole genome shotgun (WGS) entry which is preliminary data.</text>
</comment>
<evidence type="ECO:0000256" key="19">
    <source>
        <dbReference type="SAM" id="Coils"/>
    </source>
</evidence>
<feature type="domain" description="Kinesin motor" evidence="23">
    <location>
        <begin position="5"/>
        <end position="357"/>
    </location>
</feature>
<evidence type="ECO:0000256" key="18">
    <source>
        <dbReference type="PROSITE-ProRule" id="PRU00283"/>
    </source>
</evidence>
<keyword evidence="13" id="KW-0413">Isomerase</keyword>
<evidence type="ECO:0000256" key="6">
    <source>
        <dbReference type="ARBA" id="ARBA00022741"/>
    </source>
</evidence>
<evidence type="ECO:0000256" key="4">
    <source>
        <dbReference type="ARBA" id="ARBA00022553"/>
    </source>
</evidence>
<dbReference type="GO" id="GO:0005524">
    <property type="term" value="F:ATP binding"/>
    <property type="evidence" value="ECO:0007669"/>
    <property type="project" value="UniProtKB-UniRule"/>
</dbReference>
<feature type="region of interest" description="Disordered" evidence="20">
    <location>
        <begin position="1562"/>
        <end position="1601"/>
    </location>
</feature>
<feature type="compositionally biased region" description="Basic and acidic residues" evidence="20">
    <location>
        <begin position="1695"/>
        <end position="1711"/>
    </location>
</feature>
<sequence length="1830" mass="206996">MAGASVKVAVRVRPFNSREMSRESKCIIQMSGSTTTILNPKQPKETPKSFSFDYSYWSHTTPADINYASQKQVYQDIGEEMLQHAFEGYNVCIFAYGQTGAGKSYTMMGKQEKDQQGIIPQLCEDLFSRINETTNDNMSYSVEVSYMEIYCERVRDLLNPKNKGNLRVREHPLMGPYVEDLSKLAVTSYNDIQDLMDSGNKARTVAATNMNETSSRSHAVFNIIFTQKRHDAETDITTEKVSKISLVDLAGSERADSTGAKGTRLKEGANINKSLTTLGKVISALAEMPFPLLFVPQNKKKKKTDFIPYRDSVLTWLLRENLGGNSRTAMVAALSPADINYDETLSTLRYADRAKQIRCNAVINEDPNNKLIRELKDEVARLRDLLYAQGLGDIIDSKYHLVVSGNVSDFENNNDARGAELSHRHDNLSTVTNAIAGISPSSSLSALSSRAASVASLHERIMFAPGSEEAIERLKETEKIIAELNETWEEKLRRTEAIRMEREALLAEMGVAMREDGGTLGVFSPKKTPHLVNLNEDPLMSECLLYYIKDGITRVGREDAEKRQDIVLSGHFIKEEHCLFRSDTKTGGEVIVTLEPCEGADTYVNGKKVTEPSILRSGNRIIMGKSHVFRFNHPEQARQERERTPCAETPAEPVDWAFAQRELLEKQGIDMKQEMEQRLQELEDQYRREREEANYLLEQQRLDYESKLEALQKQMDSRYYPEANEEEEEPEDEVQWTEREFELALWAFRKWKWYQFTSLRDLLWGNAIFLKEANAISVELKKKVQFQFVLLTDTLYSPLPPDLLPPDAAKDREKRPFPRTIVAVEVQDQKNGATHYWTLEKLRQRLDLMREMYDRAAEVPSSVIEDCDNVVTGGDPFYDRFPWFRLVGSSDISGCNSSPLFNTCMSERMADLTPSPTFSNPDSDITEPADEQHQGQEEEEEAEDLEEDIFPECPLCDGRDPFYDRSPLFSLVGRAFVYLSNLLYPVPLVHRVAIVSEKGEVKGFLRVAVQAISGRRGTPTQLYPLHSLWPLCQLTAMPPPADEEAPDYGSGVRQSGTAKISFDDQQFEKSESCPAVGMSRSGTSQEELRIVEGQGQVSDMGPSADEVNNNTCTVTSEDLLLESPEKPASDGPLETALDHLKLGSIFTFRVTVLQASSISAEYADIFCQFNFIHRHDEAFSTEPLKNTGRGPPLGFYHVQNIAVEVTKSFIEYIKSQPIVFEVFGHYQQHPFPPLCKDVLSPLRPSRRHFPRVMPLSKPVPATKLSTMTRPSPGPCQCKYDLMVFFEICELEANGDYIPAVVDHRGGMPCHGTFLLHQGIQRRITVTLVHETGSLIRWKEVRELVVGRIRNTPEADESLIDPNILSLNILSSGYIHPSQDDRTFYQFETAWDSSMHNSLLLNRVTPYREKIYITLSAYIEARNLMENCTQPAVITKDFCMVFYSRDAKLPASRSIRNLFGSGSLRASESNRVTGVYELSLCRVADAGSPGMQRRRRRVLDTSVAYVRGEENLAGWRPRSDSLILDHQWELEKLSLLQEVEKTRHYLLLREKLETTQRLGLETLSPCSSEDSESRSTSCVSSPLSVDGPPEGRSSLPETPSERQKELAVKCLRLLTHTFNREYSHSHVCISASESKLSEMSVTLMRDPSMPALGVPTLTPSSTCPSLVEGRYNSMEVRPPQISSRAESPDLEPAVEGEQKRSPACRPEEEKEPQRLLVPDIQEIRVSPIVSKKGYLHFLEPHTNGWVKRFVVVRRPYVYIYNSDKDAVERAILNLSKAQVEYSEDQQAMLKQTPNTFAVCTEHRGILLQASSDKDMHDWLYAFNPLLAGSIR</sequence>
<evidence type="ECO:0000256" key="1">
    <source>
        <dbReference type="ARBA" id="ARBA00004245"/>
    </source>
</evidence>
<feature type="domain" description="FHA" evidence="22">
    <location>
        <begin position="553"/>
        <end position="609"/>
    </location>
</feature>
<dbReference type="Proteomes" id="UP000565698">
    <property type="component" value="Unassembled WGS sequence"/>
</dbReference>
<reference evidence="24 25" key="1">
    <citation type="submission" date="2019-09" db="EMBL/GenBank/DDBJ databases">
        <title>Bird 10,000 Genomes (B10K) Project - Family phase.</title>
        <authorList>
            <person name="Zhang G."/>
        </authorList>
    </citation>
    <scope>NUCLEOTIDE SEQUENCE [LARGE SCALE GENOMIC DNA]</scope>
    <source>
        <strain evidence="24">B10K-DU-002-47</strain>
        <tissue evidence="24">Muscle</tissue>
    </source>
</reference>
<name>A0A7L1XWS7_9AVES</name>
<feature type="coiled-coil region" evidence="19">
    <location>
        <begin position="665"/>
        <end position="714"/>
    </location>
</feature>
<dbReference type="InterPro" id="IPR022140">
    <property type="entry name" value="Kinesin-like_KIF1-typ"/>
</dbReference>
<dbReference type="Pfam" id="PF12423">
    <property type="entry name" value="KIF1B"/>
    <property type="match status" value="1"/>
</dbReference>
<keyword evidence="7 18" id="KW-0067">ATP-binding</keyword>
<dbReference type="EMBL" id="VXBW01006928">
    <property type="protein sequence ID" value="NXP13439.1"/>
    <property type="molecule type" value="Genomic_DNA"/>
</dbReference>
<feature type="binding site" evidence="18">
    <location>
        <begin position="97"/>
        <end position="104"/>
    </location>
    <ligand>
        <name>ATP</name>
        <dbReference type="ChEBI" id="CHEBI:30616"/>
    </ligand>
</feature>
<dbReference type="PROSITE" id="PS50006">
    <property type="entry name" value="FHA_DOMAIN"/>
    <property type="match status" value="1"/>
</dbReference>
<dbReference type="PROSITE" id="PS00411">
    <property type="entry name" value="KINESIN_MOTOR_1"/>
    <property type="match status" value="1"/>
</dbReference>
<dbReference type="CDD" id="cd01233">
    <property type="entry name" value="PH_KIFIA_KIFIB"/>
    <property type="match status" value="1"/>
</dbReference>
<dbReference type="InterPro" id="IPR000253">
    <property type="entry name" value="FHA_dom"/>
</dbReference>
<dbReference type="InterPro" id="IPR011993">
    <property type="entry name" value="PH-like_dom_sf"/>
</dbReference>
<dbReference type="PROSITE" id="PS50067">
    <property type="entry name" value="KINESIN_MOTOR_2"/>
    <property type="match status" value="1"/>
</dbReference>
<dbReference type="Gene3D" id="2.60.200.20">
    <property type="match status" value="1"/>
</dbReference>
<proteinExistence type="inferred from homology"/>
<dbReference type="SUPFAM" id="SSF50729">
    <property type="entry name" value="PH domain-like"/>
    <property type="match status" value="1"/>
</dbReference>
<keyword evidence="5" id="KW-0493">Microtubule</keyword>
<evidence type="ECO:0000256" key="3">
    <source>
        <dbReference type="ARBA" id="ARBA00022490"/>
    </source>
</evidence>
<dbReference type="Gene3D" id="2.30.29.30">
    <property type="entry name" value="Pleckstrin-homology domain (PH domain)/Phosphotyrosine-binding domain (PTB)"/>
    <property type="match status" value="1"/>
</dbReference>
<dbReference type="PROSITE" id="PS50003">
    <property type="entry name" value="PH_DOMAIN"/>
    <property type="match status" value="1"/>
</dbReference>
<feature type="compositionally biased region" description="Low complexity" evidence="20">
    <location>
        <begin position="1563"/>
        <end position="1581"/>
    </location>
</feature>